<dbReference type="AlphaFoldDB" id="A0A173LV52"/>
<dbReference type="Gene3D" id="1.20.120.1760">
    <property type="match status" value="1"/>
</dbReference>
<dbReference type="Proteomes" id="UP000243847">
    <property type="component" value="Chromosome sequence1"/>
</dbReference>
<gene>
    <name evidence="2" type="ORF">AUMI_12840</name>
</gene>
<dbReference type="GO" id="GO:0016020">
    <property type="term" value="C:membrane"/>
    <property type="evidence" value="ECO:0007669"/>
    <property type="project" value="InterPro"/>
</dbReference>
<dbReference type="GeneID" id="80451470"/>
<dbReference type="KEGG" id="amin:AUMI_12840"/>
<keyword evidence="2" id="KW-0808">Transferase</keyword>
<evidence type="ECO:0000313" key="2">
    <source>
        <dbReference type="EMBL" id="BAU98826.1"/>
    </source>
</evidence>
<name>A0A173LV52_9MICO</name>
<feature type="transmembrane region" description="Helical" evidence="1">
    <location>
        <begin position="144"/>
        <end position="163"/>
    </location>
</feature>
<dbReference type="GO" id="GO:0016780">
    <property type="term" value="F:phosphotransferase activity, for other substituted phosphate groups"/>
    <property type="evidence" value="ECO:0007669"/>
    <property type="project" value="InterPro"/>
</dbReference>
<feature type="transmembrane region" description="Helical" evidence="1">
    <location>
        <begin position="54"/>
        <end position="76"/>
    </location>
</feature>
<evidence type="ECO:0000256" key="1">
    <source>
        <dbReference type="SAM" id="Phobius"/>
    </source>
</evidence>
<dbReference type="Pfam" id="PF01066">
    <property type="entry name" value="CDP-OH_P_transf"/>
    <property type="match status" value="1"/>
</dbReference>
<accession>A0A173LV52</accession>
<proteinExistence type="predicted"/>
<feature type="transmembrane region" description="Helical" evidence="1">
    <location>
        <begin position="236"/>
        <end position="256"/>
    </location>
</feature>
<keyword evidence="1" id="KW-1133">Transmembrane helix</keyword>
<dbReference type="OrthoDB" id="7857679at2"/>
<keyword evidence="1" id="KW-0812">Transmembrane</keyword>
<evidence type="ECO:0000313" key="3">
    <source>
        <dbReference type="Proteomes" id="UP000243847"/>
    </source>
</evidence>
<dbReference type="InterPro" id="IPR000462">
    <property type="entry name" value="CDP-OH_P_trans"/>
</dbReference>
<keyword evidence="1" id="KW-0472">Membrane</keyword>
<dbReference type="GO" id="GO:0008654">
    <property type="term" value="P:phospholipid biosynthetic process"/>
    <property type="evidence" value="ECO:0007669"/>
    <property type="project" value="InterPro"/>
</dbReference>
<dbReference type="EMBL" id="AP017457">
    <property type="protein sequence ID" value="BAU98826.1"/>
    <property type="molecule type" value="Genomic_DNA"/>
</dbReference>
<sequence>MEKPTSLAQLREVTQPPEVRTRANAEHWVAHLYLRDLSPYVTWMLLKTPISANGVTSLMILTGWATAAALLIPGIWGPVLALMLGQLQMLIDCCDGEVARWRKTKSPAGHFLDAVGHYTTEALIPLALGLRAAGFADGSRPIDWMWVALGAFLSIVIILNKVLNDLVRVARAMSDLPKLADAKGANAPLPGMVAQLRRMARFVPFHRIYHSVELTIIAFVAALVGIFVGQLLISQILVAVLLPLSILAIIGHFIAIMTSSRVRAA</sequence>
<dbReference type="RefSeq" id="WP_096380528.1">
    <property type="nucleotide sequence ID" value="NZ_AP017457.1"/>
</dbReference>
<dbReference type="InterPro" id="IPR043130">
    <property type="entry name" value="CDP-OH_PTrfase_TM_dom"/>
</dbReference>
<organism evidence="2 3">
    <name type="scientific">Aurantimicrobium minutum</name>
    <dbReference type="NCBI Taxonomy" id="708131"/>
    <lineage>
        <taxon>Bacteria</taxon>
        <taxon>Bacillati</taxon>
        <taxon>Actinomycetota</taxon>
        <taxon>Actinomycetes</taxon>
        <taxon>Micrococcales</taxon>
        <taxon>Microbacteriaceae</taxon>
        <taxon>Aurantimicrobium</taxon>
    </lineage>
</organism>
<reference evidence="2 3" key="1">
    <citation type="journal article" date="2016" name="Genome Announc.">
        <title>Complete Genome Sequence of Aurantimicrobium minutum Type Strain KNCT, a Planktonic Ultramicrobacterium Isolated from River Water.</title>
        <authorList>
            <person name="Nakai R."/>
            <person name="Fujisawa T."/>
            <person name="Nakamura Y."/>
            <person name="Nishide H."/>
            <person name="Uchiyama I."/>
            <person name="Baba T."/>
            <person name="Toyoda A."/>
            <person name="Fujiyama A."/>
            <person name="Naganuma T."/>
            <person name="Niki H."/>
        </authorList>
    </citation>
    <scope>NUCLEOTIDE SEQUENCE [LARGE SCALE GENOMIC DNA]</scope>
    <source>
        <strain evidence="2 3">KNC</strain>
    </source>
</reference>
<protein>
    <submittedName>
        <fullName evidence="2">CoA-transferase</fullName>
    </submittedName>
</protein>
<feature type="transmembrane region" description="Helical" evidence="1">
    <location>
        <begin position="208"/>
        <end position="230"/>
    </location>
</feature>